<evidence type="ECO:0000313" key="1">
    <source>
        <dbReference type="EMBL" id="POM76881.1"/>
    </source>
</evidence>
<keyword evidence="2" id="KW-1185">Reference proteome</keyword>
<gene>
    <name evidence="1" type="ORF">PHPALM_5843</name>
</gene>
<dbReference type="Proteomes" id="UP000237271">
    <property type="component" value="Unassembled WGS sequence"/>
</dbReference>
<protein>
    <recommendedName>
        <fullName evidence="3">MULE transposase domain-containing protein</fullName>
    </recommendedName>
</protein>
<dbReference type="EMBL" id="NCKW01003385">
    <property type="protein sequence ID" value="POM76881.1"/>
    <property type="molecule type" value="Genomic_DNA"/>
</dbReference>
<dbReference type="OrthoDB" id="93803at2759"/>
<proteinExistence type="predicted"/>
<evidence type="ECO:0008006" key="3">
    <source>
        <dbReference type="Google" id="ProtNLM"/>
    </source>
</evidence>
<accession>A0A2P4YGF4</accession>
<reference evidence="1 2" key="1">
    <citation type="journal article" date="2017" name="Genome Biol. Evol.">
        <title>Phytophthora megakarya and P. palmivora, closely related causal agents of cacao black pod rot, underwent increases in genome sizes and gene numbers by different mechanisms.</title>
        <authorList>
            <person name="Ali S.S."/>
            <person name="Shao J."/>
            <person name="Lary D.J."/>
            <person name="Kronmiller B."/>
            <person name="Shen D."/>
            <person name="Strem M.D."/>
            <person name="Amoako-Attah I."/>
            <person name="Akrofi A.Y."/>
            <person name="Begoude B.A."/>
            <person name="Ten Hoopen G.M."/>
            <person name="Coulibaly K."/>
            <person name="Kebe B.I."/>
            <person name="Melnick R.L."/>
            <person name="Guiltinan M.J."/>
            <person name="Tyler B.M."/>
            <person name="Meinhardt L.W."/>
            <person name="Bailey B.A."/>
        </authorList>
    </citation>
    <scope>NUCLEOTIDE SEQUENCE [LARGE SCALE GENOMIC DNA]</scope>
    <source>
        <strain evidence="2">sbr112.9</strain>
    </source>
</reference>
<name>A0A2P4YGF4_9STRA</name>
<evidence type="ECO:0000313" key="2">
    <source>
        <dbReference type="Proteomes" id="UP000237271"/>
    </source>
</evidence>
<comment type="caution">
    <text evidence="1">The sequence shown here is derived from an EMBL/GenBank/DDBJ whole genome shotgun (WGS) entry which is preliminary data.</text>
</comment>
<dbReference type="AlphaFoldDB" id="A0A2P4YGF4"/>
<sequence>MADADKFQRNAVDSVLVVGNDRVNLMCYFHVAAKICKHTRGIPIVAKWFCEIARSQEFSCTLRPNYRLTEGVLRSSVKFLDLTLCTRPYESTVLKKLGLASPTQRVRYLLTSVWLNSNFLRWQAFHTPRGFAAANNPVEHFNRAIKRDYFLRARLKMGTLIDQLLLCVKTEGVRGRPIATGYGSTGARDDKTKTIRETTPIKTSIGCLTGAAQELAASTIVHVVSDTLQSVYYPQDRCTKEALPVTACLSAQKARMETAGMPATGWQIDAMHRRAAAACSSKSAVVSTSYTGYPCGIS</sequence>
<organism evidence="1 2">
    <name type="scientific">Phytophthora palmivora</name>
    <dbReference type="NCBI Taxonomy" id="4796"/>
    <lineage>
        <taxon>Eukaryota</taxon>
        <taxon>Sar</taxon>
        <taxon>Stramenopiles</taxon>
        <taxon>Oomycota</taxon>
        <taxon>Peronosporomycetes</taxon>
        <taxon>Peronosporales</taxon>
        <taxon>Peronosporaceae</taxon>
        <taxon>Phytophthora</taxon>
    </lineage>
</organism>